<evidence type="ECO:0000256" key="5">
    <source>
        <dbReference type="ARBA" id="ARBA00023014"/>
    </source>
</evidence>
<sequence length="291" mass="32399">MHYQGNIIRPPSEANSIILQVTVGCSHNRCTFCGAYRDPEQKFHIKDDHIIAEDIAFAARYCRRQKTVFLADGDALIIPHKKLLTLCQKIRAELPWVRRISLYANCRDILKRSAQELAELKQAGVGRIYMGLESGHELTLAAVKKGSTAEEMMEAGQRVREAGVFLSVTCLLGIAGRQYSQQHAEDTAAVLNQMQPSQIAVLTLMLLENTELGQAAINGSFQLPDQEGLFRELRTLLAGLDDFRCQFQANHASNYFTLDGRLPKDRETFLAIIDQALSGTVSLKPEGLRGL</sequence>
<comment type="cofactor">
    <cofactor evidence="1">
        <name>[4Fe-4S] cluster</name>
        <dbReference type="ChEBI" id="CHEBI:49883"/>
    </cofactor>
</comment>
<keyword evidence="3" id="KW-0479">Metal-binding</keyword>
<dbReference type="SMART" id="SM00729">
    <property type="entry name" value="Elp3"/>
    <property type="match status" value="1"/>
</dbReference>
<dbReference type="GO" id="GO:0051536">
    <property type="term" value="F:iron-sulfur cluster binding"/>
    <property type="evidence" value="ECO:0007669"/>
    <property type="project" value="UniProtKB-KW"/>
</dbReference>
<dbReference type="PANTHER" id="PTHR43409:SF4">
    <property type="entry name" value="RADICAL SAM SUPERFAMILY PROTEIN"/>
    <property type="match status" value="1"/>
</dbReference>
<evidence type="ECO:0000256" key="1">
    <source>
        <dbReference type="ARBA" id="ARBA00001966"/>
    </source>
</evidence>
<dbReference type="EMBL" id="CP159373">
    <property type="protein sequence ID" value="XCN72124.1"/>
    <property type="molecule type" value="Genomic_DNA"/>
</dbReference>
<dbReference type="PANTHER" id="PTHR43409">
    <property type="entry name" value="ANAEROBIC MAGNESIUM-PROTOPORPHYRIN IX MONOMETHYL ESTER CYCLASE-RELATED"/>
    <property type="match status" value="1"/>
</dbReference>
<dbReference type="InterPro" id="IPR013785">
    <property type="entry name" value="Aldolase_TIM"/>
</dbReference>
<organism evidence="7">
    <name type="scientific">Candidatus Electrothrix aestuarii</name>
    <dbReference type="NCBI Taxonomy" id="3062594"/>
    <lineage>
        <taxon>Bacteria</taxon>
        <taxon>Pseudomonadati</taxon>
        <taxon>Thermodesulfobacteriota</taxon>
        <taxon>Desulfobulbia</taxon>
        <taxon>Desulfobulbales</taxon>
        <taxon>Desulfobulbaceae</taxon>
        <taxon>Candidatus Electrothrix</taxon>
    </lineage>
</organism>
<reference evidence="7" key="1">
    <citation type="journal article" date="2024" name="Syst. Appl. Microbiol.">
        <title>First single-strain enrichments of Electrothrix cable bacteria, description of E. aestuarii sp. nov. and E. rattekaaiensis sp. nov., and proposal of a cable bacteria taxonomy following the rules of the SeqCode.</title>
        <authorList>
            <person name="Plum-Jensen L.E."/>
            <person name="Schramm A."/>
            <person name="Marshall I.P.G."/>
        </authorList>
    </citation>
    <scope>NUCLEOTIDE SEQUENCE</scope>
    <source>
        <strain evidence="7">Rat1</strain>
    </source>
</reference>
<protein>
    <submittedName>
        <fullName evidence="7">Radical SAM protein</fullName>
    </submittedName>
</protein>
<dbReference type="InterPro" id="IPR058240">
    <property type="entry name" value="rSAM_sf"/>
</dbReference>
<reference evidence="7" key="2">
    <citation type="submission" date="2024-06" db="EMBL/GenBank/DDBJ databases">
        <authorList>
            <person name="Plum-Jensen L.E."/>
            <person name="Schramm A."/>
            <person name="Marshall I.P.G."/>
        </authorList>
    </citation>
    <scope>NUCLEOTIDE SEQUENCE</scope>
    <source>
        <strain evidence="7">Rat1</strain>
    </source>
</reference>
<gene>
    <name evidence="7" type="ORF">Q3M24_17690</name>
</gene>
<evidence type="ECO:0000256" key="2">
    <source>
        <dbReference type="ARBA" id="ARBA00022691"/>
    </source>
</evidence>
<dbReference type="SFLD" id="SFLDG01082">
    <property type="entry name" value="B12-binding_domain_containing"/>
    <property type="match status" value="1"/>
</dbReference>
<keyword evidence="2" id="KW-0949">S-adenosyl-L-methionine</keyword>
<dbReference type="InterPro" id="IPR007197">
    <property type="entry name" value="rSAM"/>
</dbReference>
<dbReference type="AlphaFoldDB" id="A0AAU8LS92"/>
<dbReference type="SFLD" id="SFLDG01095">
    <property type="entry name" value="Uncharacterised_Radical_SAM_Su"/>
    <property type="match status" value="1"/>
</dbReference>
<dbReference type="SUPFAM" id="SSF102114">
    <property type="entry name" value="Radical SAM enzymes"/>
    <property type="match status" value="1"/>
</dbReference>
<evidence type="ECO:0000256" key="4">
    <source>
        <dbReference type="ARBA" id="ARBA00023004"/>
    </source>
</evidence>
<dbReference type="CDD" id="cd01335">
    <property type="entry name" value="Radical_SAM"/>
    <property type="match status" value="1"/>
</dbReference>
<dbReference type="SFLD" id="SFLDS00029">
    <property type="entry name" value="Radical_SAM"/>
    <property type="match status" value="1"/>
</dbReference>
<accession>A0AAU8LS92</accession>
<evidence type="ECO:0000259" key="6">
    <source>
        <dbReference type="PROSITE" id="PS51918"/>
    </source>
</evidence>
<dbReference type="GO" id="GO:0003824">
    <property type="term" value="F:catalytic activity"/>
    <property type="evidence" value="ECO:0007669"/>
    <property type="project" value="InterPro"/>
</dbReference>
<proteinExistence type="predicted"/>
<dbReference type="KEGG" id="eaj:Q3M24_17690"/>
<name>A0AAU8LS92_9BACT</name>
<dbReference type="Gene3D" id="3.20.20.70">
    <property type="entry name" value="Aldolase class I"/>
    <property type="match status" value="1"/>
</dbReference>
<feature type="domain" description="Radical SAM core" evidence="6">
    <location>
        <begin position="9"/>
        <end position="244"/>
    </location>
</feature>
<dbReference type="InterPro" id="IPR051198">
    <property type="entry name" value="BchE-like"/>
</dbReference>
<dbReference type="InterPro" id="IPR006638">
    <property type="entry name" value="Elp3/MiaA/NifB-like_rSAM"/>
</dbReference>
<evidence type="ECO:0000256" key="3">
    <source>
        <dbReference type="ARBA" id="ARBA00022723"/>
    </source>
</evidence>
<keyword evidence="5" id="KW-0411">Iron-sulfur</keyword>
<evidence type="ECO:0000313" key="7">
    <source>
        <dbReference type="EMBL" id="XCN72124.1"/>
    </source>
</evidence>
<dbReference type="Pfam" id="PF04055">
    <property type="entry name" value="Radical_SAM"/>
    <property type="match status" value="1"/>
</dbReference>
<keyword evidence="4" id="KW-0408">Iron</keyword>
<dbReference type="GO" id="GO:0046872">
    <property type="term" value="F:metal ion binding"/>
    <property type="evidence" value="ECO:0007669"/>
    <property type="project" value="UniProtKB-KW"/>
</dbReference>
<dbReference type="PROSITE" id="PS51918">
    <property type="entry name" value="RADICAL_SAM"/>
    <property type="match status" value="1"/>
</dbReference>